<dbReference type="Proteomes" id="UP000076154">
    <property type="component" value="Unassembled WGS sequence"/>
</dbReference>
<accession>A0A369J871</accession>
<protein>
    <submittedName>
        <fullName evidence="2">Uncharacterized protein</fullName>
    </submittedName>
</protein>
<feature type="compositionally biased region" description="Polar residues" evidence="1">
    <location>
        <begin position="103"/>
        <end position="112"/>
    </location>
</feature>
<evidence type="ECO:0000313" key="2">
    <source>
        <dbReference type="EMBL" id="RDB18279.1"/>
    </source>
</evidence>
<reference evidence="2" key="1">
    <citation type="submission" date="2018-04" db="EMBL/GenBank/DDBJ databases">
        <title>Whole genome sequencing of Hypsizygus marmoreus.</title>
        <authorList>
            <person name="Choi I.-G."/>
            <person name="Min B."/>
            <person name="Kim J.-G."/>
            <person name="Kim S."/>
            <person name="Oh Y.-L."/>
            <person name="Kong W.-S."/>
            <person name="Park H."/>
            <person name="Jeong J."/>
            <person name="Song E.-S."/>
        </authorList>
    </citation>
    <scope>NUCLEOTIDE SEQUENCE [LARGE SCALE GENOMIC DNA]</scope>
    <source>
        <strain evidence="2">51987-8</strain>
    </source>
</reference>
<feature type="region of interest" description="Disordered" evidence="1">
    <location>
        <begin position="93"/>
        <end position="112"/>
    </location>
</feature>
<organism evidence="2 3">
    <name type="scientific">Hypsizygus marmoreus</name>
    <name type="common">White beech mushroom</name>
    <name type="synonym">Agaricus marmoreus</name>
    <dbReference type="NCBI Taxonomy" id="39966"/>
    <lineage>
        <taxon>Eukaryota</taxon>
        <taxon>Fungi</taxon>
        <taxon>Dikarya</taxon>
        <taxon>Basidiomycota</taxon>
        <taxon>Agaricomycotina</taxon>
        <taxon>Agaricomycetes</taxon>
        <taxon>Agaricomycetidae</taxon>
        <taxon>Agaricales</taxon>
        <taxon>Tricholomatineae</taxon>
        <taxon>Lyophyllaceae</taxon>
        <taxon>Hypsizygus</taxon>
    </lineage>
</organism>
<gene>
    <name evidence="2" type="ORF">Hypma_000645</name>
</gene>
<name>A0A369J871_HYPMA</name>
<dbReference type="InParanoid" id="A0A369J871"/>
<feature type="region of interest" description="Disordered" evidence="1">
    <location>
        <begin position="1"/>
        <end position="28"/>
    </location>
</feature>
<keyword evidence="3" id="KW-1185">Reference proteome</keyword>
<proteinExistence type="predicted"/>
<evidence type="ECO:0000256" key="1">
    <source>
        <dbReference type="SAM" id="MobiDB-lite"/>
    </source>
</evidence>
<evidence type="ECO:0000313" key="3">
    <source>
        <dbReference type="Proteomes" id="UP000076154"/>
    </source>
</evidence>
<dbReference type="AlphaFoldDB" id="A0A369J871"/>
<dbReference type="EMBL" id="LUEZ02000106">
    <property type="protein sequence ID" value="RDB18279.1"/>
    <property type="molecule type" value="Genomic_DNA"/>
</dbReference>
<comment type="caution">
    <text evidence="2">The sequence shown here is derived from an EMBL/GenBank/DDBJ whole genome shotgun (WGS) entry which is preliminary data.</text>
</comment>
<sequence length="112" mass="12028">MSSHRGAPLISPLNTPQGSPNLPHLPVIPSPGNTTIIPSWGQAAAHPTSYPAYPTTPYITPGFIPTPIRNLWWSTLLAGGAIYPATPDSSQRLLRRPHWLPQPRSTATLAHG</sequence>